<protein>
    <submittedName>
        <fullName evidence="1">Uncharacterized protein</fullName>
    </submittedName>
</protein>
<organism evidence="1 2">
    <name type="scientific">Phaseolus angularis</name>
    <name type="common">Azuki bean</name>
    <name type="synonym">Vigna angularis</name>
    <dbReference type="NCBI Taxonomy" id="3914"/>
    <lineage>
        <taxon>Eukaryota</taxon>
        <taxon>Viridiplantae</taxon>
        <taxon>Streptophyta</taxon>
        <taxon>Embryophyta</taxon>
        <taxon>Tracheophyta</taxon>
        <taxon>Spermatophyta</taxon>
        <taxon>Magnoliopsida</taxon>
        <taxon>eudicotyledons</taxon>
        <taxon>Gunneridae</taxon>
        <taxon>Pentapetalae</taxon>
        <taxon>rosids</taxon>
        <taxon>fabids</taxon>
        <taxon>Fabales</taxon>
        <taxon>Fabaceae</taxon>
        <taxon>Papilionoideae</taxon>
        <taxon>50 kb inversion clade</taxon>
        <taxon>NPAAA clade</taxon>
        <taxon>indigoferoid/millettioid clade</taxon>
        <taxon>Phaseoleae</taxon>
        <taxon>Vigna</taxon>
    </lineage>
</organism>
<comment type="caution">
    <text evidence="1">The sequence shown here is derived from an EMBL/GenBank/DDBJ whole genome shotgun (WGS) entry which is preliminary data.</text>
</comment>
<proteinExistence type="predicted"/>
<evidence type="ECO:0000313" key="1">
    <source>
        <dbReference type="EMBL" id="KAG2399549.1"/>
    </source>
</evidence>
<accession>A0A8T0KKC7</accession>
<dbReference type="EMBL" id="JABFOF010000004">
    <property type="protein sequence ID" value="KAG2399549.1"/>
    <property type="molecule type" value="Genomic_DNA"/>
</dbReference>
<name>A0A8T0KKC7_PHAAN</name>
<sequence length="123" mass="13909">MVIPDTLATSKRDSDDNGFTGWRLNALNLMDSWVRYGALMLYLNCFVQVDDLDIRWGLFDGAVKPWKTRLCRADWEGEIFYHLVVAAARVDIVEGDMALNQMDQSKQLPDATLLVGISVVQLT</sequence>
<gene>
    <name evidence="1" type="ORF">HKW66_Vig0105980</name>
</gene>
<dbReference type="Proteomes" id="UP000743370">
    <property type="component" value="Unassembled WGS sequence"/>
</dbReference>
<dbReference type="AlphaFoldDB" id="A0A8T0KKC7"/>
<reference evidence="1 2" key="1">
    <citation type="submission" date="2020-05" db="EMBL/GenBank/DDBJ databases">
        <title>Vigna angularis (adzuki bean) Var. LongXiaoDou No. 4 denovo assembly.</title>
        <authorList>
            <person name="Xiang H."/>
        </authorList>
    </citation>
    <scope>NUCLEOTIDE SEQUENCE [LARGE SCALE GENOMIC DNA]</scope>
    <source>
        <tissue evidence="1">Leaf</tissue>
    </source>
</reference>
<evidence type="ECO:0000313" key="2">
    <source>
        <dbReference type="Proteomes" id="UP000743370"/>
    </source>
</evidence>